<organism evidence="2">
    <name type="scientific">marine sediment metagenome</name>
    <dbReference type="NCBI Taxonomy" id="412755"/>
    <lineage>
        <taxon>unclassified sequences</taxon>
        <taxon>metagenomes</taxon>
        <taxon>ecological metagenomes</taxon>
    </lineage>
</organism>
<feature type="domain" description="TfoX N-terminal" evidence="1">
    <location>
        <begin position="27"/>
        <end position="107"/>
    </location>
</feature>
<evidence type="ECO:0000259" key="1">
    <source>
        <dbReference type="Pfam" id="PF04993"/>
    </source>
</evidence>
<dbReference type="SUPFAM" id="SSF159894">
    <property type="entry name" value="YgaC/TfoX-N like"/>
    <property type="match status" value="1"/>
</dbReference>
<protein>
    <recommendedName>
        <fullName evidence="1">TfoX N-terminal domain-containing protein</fullName>
    </recommendedName>
</protein>
<proteinExistence type="predicted"/>
<sequence>MAEPYLKMLTEMIASFKLPIQDDVLLECKHFFSGAALYANGKICASLTPAGFGLKLPEEVRDRLFEEGEGKELRYFDAAPVKREYVVLSQSVVDDPERLNSLLKLSIGYVVEGSRAA</sequence>
<accession>X1AZB8</accession>
<dbReference type="AlphaFoldDB" id="X1AZB8"/>
<dbReference type="InterPro" id="IPR007076">
    <property type="entry name" value="TfoX_N"/>
</dbReference>
<name>X1AZB8_9ZZZZ</name>
<reference evidence="2" key="1">
    <citation type="journal article" date="2014" name="Front. Microbiol.">
        <title>High frequency of phylogenetically diverse reductive dehalogenase-homologous genes in deep subseafloor sedimentary metagenomes.</title>
        <authorList>
            <person name="Kawai M."/>
            <person name="Futagami T."/>
            <person name="Toyoda A."/>
            <person name="Takaki Y."/>
            <person name="Nishi S."/>
            <person name="Hori S."/>
            <person name="Arai W."/>
            <person name="Tsubouchi T."/>
            <person name="Morono Y."/>
            <person name="Uchiyama I."/>
            <person name="Ito T."/>
            <person name="Fujiyama A."/>
            <person name="Inagaki F."/>
            <person name="Takami H."/>
        </authorList>
    </citation>
    <scope>NUCLEOTIDE SEQUENCE</scope>
    <source>
        <strain evidence="2">Expedition CK06-06</strain>
    </source>
</reference>
<dbReference type="EMBL" id="BART01010405">
    <property type="protein sequence ID" value="GAG88639.1"/>
    <property type="molecule type" value="Genomic_DNA"/>
</dbReference>
<dbReference type="Pfam" id="PF04993">
    <property type="entry name" value="TfoX_N"/>
    <property type="match status" value="1"/>
</dbReference>
<gene>
    <name evidence="2" type="ORF">S01H4_22643</name>
</gene>
<evidence type="ECO:0000313" key="2">
    <source>
        <dbReference type="EMBL" id="GAG88639.1"/>
    </source>
</evidence>
<dbReference type="Gene3D" id="3.30.1460.30">
    <property type="entry name" value="YgaC/TfoX-N like chaperone"/>
    <property type="match status" value="1"/>
</dbReference>
<comment type="caution">
    <text evidence="2">The sequence shown here is derived from an EMBL/GenBank/DDBJ whole genome shotgun (WGS) entry which is preliminary data.</text>
</comment>